<evidence type="ECO:0000313" key="14">
    <source>
        <dbReference type="EMBL" id="WHY53088.1"/>
    </source>
</evidence>
<comment type="similarity">
    <text evidence="9">Belongs to the methyl-accepting chemotaxis (MCP) protein family.</text>
</comment>
<dbReference type="GO" id="GO:0005886">
    <property type="term" value="C:plasma membrane"/>
    <property type="evidence" value="ECO:0007669"/>
    <property type="project" value="UniProtKB-SubCell"/>
</dbReference>
<evidence type="ECO:0000256" key="10">
    <source>
        <dbReference type="PROSITE-ProRule" id="PRU00284"/>
    </source>
</evidence>
<evidence type="ECO:0000256" key="8">
    <source>
        <dbReference type="ARBA" id="ARBA00023224"/>
    </source>
</evidence>
<dbReference type="Pfam" id="PF17202">
    <property type="entry name" value="sCache_3_3"/>
    <property type="match status" value="1"/>
</dbReference>
<dbReference type="SUPFAM" id="SSF58104">
    <property type="entry name" value="Methyl-accepting chemotaxis protein (MCP) signaling domain"/>
    <property type="match status" value="1"/>
</dbReference>
<name>A0AAX3X204_9BACI</name>
<dbReference type="InterPro" id="IPR029151">
    <property type="entry name" value="Sensor-like_sf"/>
</dbReference>
<dbReference type="CDD" id="cd06225">
    <property type="entry name" value="HAMP"/>
    <property type="match status" value="1"/>
</dbReference>
<keyword evidence="6 11" id="KW-1133">Transmembrane helix</keyword>
<dbReference type="RefSeq" id="WP_283871463.1">
    <property type="nucleotide sequence ID" value="NZ_CP126101.1"/>
</dbReference>
<dbReference type="Pfam" id="PF00672">
    <property type="entry name" value="HAMP"/>
    <property type="match status" value="1"/>
</dbReference>
<dbReference type="EMBL" id="CP126101">
    <property type="protein sequence ID" value="WHY53088.1"/>
    <property type="molecule type" value="Genomic_DNA"/>
</dbReference>
<dbReference type="PANTHER" id="PTHR32089:SF114">
    <property type="entry name" value="METHYL-ACCEPTING CHEMOTAXIS PROTEIN MCPB"/>
    <property type="match status" value="1"/>
</dbReference>
<dbReference type="InterPro" id="IPR003660">
    <property type="entry name" value="HAMP_dom"/>
</dbReference>
<dbReference type="Gene3D" id="6.10.340.10">
    <property type="match status" value="1"/>
</dbReference>
<dbReference type="Pfam" id="PF00015">
    <property type="entry name" value="MCPsignal"/>
    <property type="match status" value="1"/>
</dbReference>
<dbReference type="GO" id="GO:0006935">
    <property type="term" value="P:chemotaxis"/>
    <property type="evidence" value="ECO:0007669"/>
    <property type="project" value="UniProtKB-KW"/>
</dbReference>
<dbReference type="InterPro" id="IPR004089">
    <property type="entry name" value="MCPsignal_dom"/>
</dbReference>
<keyword evidence="5 11" id="KW-0812">Transmembrane</keyword>
<evidence type="ECO:0000256" key="7">
    <source>
        <dbReference type="ARBA" id="ARBA00023136"/>
    </source>
</evidence>
<evidence type="ECO:0000256" key="4">
    <source>
        <dbReference type="ARBA" id="ARBA00022500"/>
    </source>
</evidence>
<evidence type="ECO:0000256" key="11">
    <source>
        <dbReference type="SAM" id="Phobius"/>
    </source>
</evidence>
<keyword evidence="7 11" id="KW-0472">Membrane</keyword>
<dbReference type="InterPro" id="IPR033463">
    <property type="entry name" value="sCache_3"/>
</dbReference>
<dbReference type="SMART" id="SM00304">
    <property type="entry name" value="HAMP"/>
    <property type="match status" value="1"/>
</dbReference>
<evidence type="ECO:0000259" key="12">
    <source>
        <dbReference type="PROSITE" id="PS50111"/>
    </source>
</evidence>
<dbReference type="Proteomes" id="UP001178322">
    <property type="component" value="Chromosome"/>
</dbReference>
<dbReference type="SUPFAM" id="SSF103190">
    <property type="entry name" value="Sensory domain-like"/>
    <property type="match status" value="1"/>
</dbReference>
<sequence length="564" mass="60783">MKKRSIQNKMSLLIVAIIAFVLIVIGLVNTSEMKTALQDEYNIRLNQILDLSVHNLHQTLPGDWQLKNGELYKGDAKVADETVIIDKLGELSQAAITIFANDTRINTNVMVDGQRAIGTTADPKVAKAVLSQGKIYTGTAEVVGEPYFTKYEPLRNADGEIIGMIFAGVPSSDINAVAQKMLFKMGIFAIITAIIAVIAGILFVRGIVKPLKHLNAQLETISAGKGDLTQQLIVKSKDEIGELANSFNAMLATLRKMMQRVDETANQVSASSAELSATAGSTTDTTENLTANMQELASGASTQKHSANENAEAMQDIAGGIQLVTETNSEVSSYASDAFDTAKHGEQTAQEMQMQMQAMAVTVQESANSIAALDTHANKIDEIVEVIHAIADQTNLLALNASIEAARAGEHGKGFAVVAEEVRKLAEQSKTSAAEITKTIHTMQQLAKEAREHMQESEQEAASSAKVVQTTSVAFEEITAKVSLVTNKIQEVSGIAEELYARIEQANASTHIMAEIAVEAREQSKVVTQIAEANLESMGDINKAALQLTKNAETLQDLIHQFKY</sequence>
<evidence type="ECO:0000259" key="13">
    <source>
        <dbReference type="PROSITE" id="PS50885"/>
    </source>
</evidence>
<keyword evidence="4" id="KW-0145">Chemotaxis</keyword>
<protein>
    <submittedName>
        <fullName evidence="14">Methyl-accepting chemotaxis protein</fullName>
    </submittedName>
</protein>
<evidence type="ECO:0000256" key="9">
    <source>
        <dbReference type="ARBA" id="ARBA00029447"/>
    </source>
</evidence>
<proteinExistence type="inferred from homology"/>
<gene>
    <name evidence="14" type="ORF">QNH24_07545</name>
</gene>
<feature type="transmembrane region" description="Helical" evidence="11">
    <location>
        <begin position="181"/>
        <end position="204"/>
    </location>
</feature>
<evidence type="ECO:0000256" key="5">
    <source>
        <dbReference type="ARBA" id="ARBA00022692"/>
    </source>
</evidence>
<dbReference type="PANTHER" id="PTHR32089">
    <property type="entry name" value="METHYL-ACCEPTING CHEMOTAXIS PROTEIN MCPB"/>
    <property type="match status" value="1"/>
</dbReference>
<evidence type="ECO:0000256" key="2">
    <source>
        <dbReference type="ARBA" id="ARBA00022475"/>
    </source>
</evidence>
<keyword evidence="3" id="KW-0488">Methylation</keyword>
<evidence type="ECO:0000256" key="6">
    <source>
        <dbReference type="ARBA" id="ARBA00022989"/>
    </source>
</evidence>
<dbReference type="AlphaFoldDB" id="A0AAX3X204"/>
<dbReference type="Gene3D" id="1.10.287.950">
    <property type="entry name" value="Methyl-accepting chemotaxis protein"/>
    <property type="match status" value="1"/>
</dbReference>
<accession>A0AAX3X204</accession>
<reference evidence="14" key="1">
    <citation type="submission" date="2023-05" db="EMBL/GenBank/DDBJ databases">
        <title>Comparative genomics of Bacillaceae isolates and their secondary metabolite potential.</title>
        <authorList>
            <person name="Song L."/>
            <person name="Nielsen L.J."/>
            <person name="Mohite O."/>
            <person name="Xu X."/>
            <person name="Weber T."/>
            <person name="Kovacs A.T."/>
        </authorList>
    </citation>
    <scope>NUCLEOTIDE SEQUENCE</scope>
    <source>
        <strain evidence="14">LY1</strain>
    </source>
</reference>
<dbReference type="PROSITE" id="PS50885">
    <property type="entry name" value="HAMP"/>
    <property type="match status" value="1"/>
</dbReference>
<comment type="subcellular location">
    <subcellularLocation>
        <location evidence="1">Cell membrane</location>
        <topology evidence="1">Multi-pass membrane protein</topology>
    </subcellularLocation>
</comment>
<keyword evidence="8 10" id="KW-0807">Transducer</keyword>
<feature type="domain" description="Methyl-accepting transducer" evidence="12">
    <location>
        <begin position="278"/>
        <end position="514"/>
    </location>
</feature>
<feature type="domain" description="HAMP" evidence="13">
    <location>
        <begin position="205"/>
        <end position="259"/>
    </location>
</feature>
<organism evidence="14 15">
    <name type="scientific">Lysinibacillus pakistanensis</name>
    <dbReference type="NCBI Taxonomy" id="759811"/>
    <lineage>
        <taxon>Bacteria</taxon>
        <taxon>Bacillati</taxon>
        <taxon>Bacillota</taxon>
        <taxon>Bacilli</taxon>
        <taxon>Bacillales</taxon>
        <taxon>Bacillaceae</taxon>
        <taxon>Lysinibacillus</taxon>
    </lineage>
</organism>
<dbReference type="GO" id="GO:0007165">
    <property type="term" value="P:signal transduction"/>
    <property type="evidence" value="ECO:0007669"/>
    <property type="project" value="UniProtKB-KW"/>
</dbReference>
<dbReference type="SMART" id="SM00283">
    <property type="entry name" value="MA"/>
    <property type="match status" value="1"/>
</dbReference>
<evidence type="ECO:0000313" key="15">
    <source>
        <dbReference type="Proteomes" id="UP001178322"/>
    </source>
</evidence>
<evidence type="ECO:0000256" key="3">
    <source>
        <dbReference type="ARBA" id="ARBA00022481"/>
    </source>
</evidence>
<dbReference type="PROSITE" id="PS50111">
    <property type="entry name" value="CHEMOTAXIS_TRANSDUC_2"/>
    <property type="match status" value="1"/>
</dbReference>
<keyword evidence="2" id="KW-1003">Cell membrane</keyword>
<evidence type="ECO:0000256" key="1">
    <source>
        <dbReference type="ARBA" id="ARBA00004651"/>
    </source>
</evidence>